<keyword evidence="7" id="KW-1133">Transmembrane helix</keyword>
<organism evidence="9 10">
    <name type="scientific">Streptomyces lancefieldiae</name>
    <dbReference type="NCBI Taxonomy" id="3075520"/>
    <lineage>
        <taxon>Bacteria</taxon>
        <taxon>Bacillati</taxon>
        <taxon>Actinomycetota</taxon>
        <taxon>Actinomycetes</taxon>
        <taxon>Kitasatosporales</taxon>
        <taxon>Streptomycetaceae</taxon>
        <taxon>Streptomyces</taxon>
    </lineage>
</organism>
<evidence type="ECO:0000256" key="7">
    <source>
        <dbReference type="SAM" id="Phobius"/>
    </source>
</evidence>
<evidence type="ECO:0000256" key="6">
    <source>
        <dbReference type="SAM" id="MobiDB-lite"/>
    </source>
</evidence>
<sequence length="574" mass="59978">MEALKAQDPAHIGAYTLLARLGAGGMGQVYLGRSPGGRLVALKVIRDEIVDRPEALARFRREVETVRAVRSAYTANLIDASLEAAPYWLATEYVAGPTLSLSVEGRGPLPAETCRGVLAALAEGLAAVHAQGVTHRDLKPQNVILAGQGPQLIDFGIARGVGQTALTEAGYAPGTPGYIAPETLVRNDAGPAADVFALGATLAYAATGRPPFGTGDPSGVHYRAVHEPIDVGGVEPELAALINQCVAKDPAERPTPGQVVERCGVRSALVEDTHYASLLTLAEAVPRGPGPGAAGATPLGQAAPLGVHDLPTRAPGPAHPGYTPTQVVTGTAARRRGRSWLIAVATGLAIGVGTAAVMLALPDGKEGGSAKGGQEETGAARPAATSSTPTDPAGGGGEADAPMYVESQRLVRDMWLGDTQQCNLPAEERNEYLQYGIVPADGGESYSSGPVKISVRLKYADPEPGERYYLSVAMKPPYFVDPETGEALHNAAQGNVSLGFTSRPIDMYEVYKKPDSNGTITLTYPDDFDEYVQGKKYQDAVPVATTPGDWTVLFLHVRENSEFASIACDGFKAE</sequence>
<keyword evidence="4 5" id="KW-0067">ATP-binding</keyword>
<accession>A0ABU3AVL9</accession>
<proteinExistence type="predicted"/>
<dbReference type="EMBL" id="JAVRFH010000033">
    <property type="protein sequence ID" value="MDT0613865.1"/>
    <property type="molecule type" value="Genomic_DNA"/>
</dbReference>
<dbReference type="InterPro" id="IPR008271">
    <property type="entry name" value="Ser/Thr_kinase_AS"/>
</dbReference>
<keyword evidence="10" id="KW-1185">Reference proteome</keyword>
<evidence type="ECO:0000313" key="10">
    <source>
        <dbReference type="Proteomes" id="UP001180724"/>
    </source>
</evidence>
<feature type="region of interest" description="Disordered" evidence="6">
    <location>
        <begin position="289"/>
        <end position="325"/>
    </location>
</feature>
<evidence type="ECO:0000256" key="4">
    <source>
        <dbReference type="ARBA" id="ARBA00022840"/>
    </source>
</evidence>
<evidence type="ECO:0000259" key="8">
    <source>
        <dbReference type="PROSITE" id="PS50011"/>
    </source>
</evidence>
<evidence type="ECO:0000313" key="9">
    <source>
        <dbReference type="EMBL" id="MDT0613865.1"/>
    </source>
</evidence>
<dbReference type="InterPro" id="IPR017441">
    <property type="entry name" value="Protein_kinase_ATP_BS"/>
</dbReference>
<protein>
    <submittedName>
        <fullName evidence="9">Protein kinase</fullName>
    </submittedName>
</protein>
<keyword evidence="1" id="KW-0808">Transferase</keyword>
<evidence type="ECO:0000256" key="3">
    <source>
        <dbReference type="ARBA" id="ARBA00022777"/>
    </source>
</evidence>
<keyword evidence="2 5" id="KW-0547">Nucleotide-binding</keyword>
<dbReference type="CDD" id="cd14014">
    <property type="entry name" value="STKc_PknB_like"/>
    <property type="match status" value="1"/>
</dbReference>
<dbReference type="Gene3D" id="1.10.510.10">
    <property type="entry name" value="Transferase(Phosphotransferase) domain 1"/>
    <property type="match status" value="1"/>
</dbReference>
<dbReference type="SMART" id="SM00220">
    <property type="entry name" value="S_TKc"/>
    <property type="match status" value="1"/>
</dbReference>
<dbReference type="PROSITE" id="PS00107">
    <property type="entry name" value="PROTEIN_KINASE_ATP"/>
    <property type="match status" value="1"/>
</dbReference>
<dbReference type="PANTHER" id="PTHR43289:SF34">
    <property type="entry name" value="SERINE_THREONINE-PROTEIN KINASE YBDM-RELATED"/>
    <property type="match status" value="1"/>
</dbReference>
<gene>
    <name evidence="9" type="ORF">RM812_27105</name>
</gene>
<keyword evidence="7" id="KW-0812">Transmembrane</keyword>
<keyword evidence="7" id="KW-0472">Membrane</keyword>
<dbReference type="Proteomes" id="UP001180724">
    <property type="component" value="Unassembled WGS sequence"/>
</dbReference>
<evidence type="ECO:0000256" key="5">
    <source>
        <dbReference type="PROSITE-ProRule" id="PRU10141"/>
    </source>
</evidence>
<dbReference type="PROSITE" id="PS00108">
    <property type="entry name" value="PROTEIN_KINASE_ST"/>
    <property type="match status" value="1"/>
</dbReference>
<dbReference type="Gene3D" id="3.30.200.20">
    <property type="entry name" value="Phosphorylase Kinase, domain 1"/>
    <property type="match status" value="1"/>
</dbReference>
<feature type="domain" description="Protein kinase" evidence="8">
    <location>
        <begin position="15"/>
        <end position="269"/>
    </location>
</feature>
<dbReference type="Pfam" id="PF00069">
    <property type="entry name" value="Pkinase"/>
    <property type="match status" value="1"/>
</dbReference>
<keyword evidence="3 9" id="KW-0418">Kinase</keyword>
<feature type="region of interest" description="Disordered" evidence="6">
    <location>
        <begin position="365"/>
        <end position="401"/>
    </location>
</feature>
<feature type="compositionally biased region" description="Low complexity" evidence="6">
    <location>
        <begin position="379"/>
        <end position="392"/>
    </location>
</feature>
<feature type="transmembrane region" description="Helical" evidence="7">
    <location>
        <begin position="340"/>
        <end position="361"/>
    </location>
</feature>
<dbReference type="InterPro" id="IPR000719">
    <property type="entry name" value="Prot_kinase_dom"/>
</dbReference>
<dbReference type="PROSITE" id="PS50011">
    <property type="entry name" value="PROTEIN_KINASE_DOM"/>
    <property type="match status" value="1"/>
</dbReference>
<name>A0ABU3AVL9_9ACTN</name>
<dbReference type="RefSeq" id="WP_311577347.1">
    <property type="nucleotide sequence ID" value="NZ_JAVRFH010000033.1"/>
</dbReference>
<reference evidence="9" key="1">
    <citation type="submission" date="2024-05" db="EMBL/GenBank/DDBJ databases">
        <title>30 novel species of actinomycetes from the DSMZ collection.</title>
        <authorList>
            <person name="Nouioui I."/>
        </authorList>
    </citation>
    <scope>NUCLEOTIDE SEQUENCE</scope>
    <source>
        <strain evidence="9">DSM 40712</strain>
    </source>
</reference>
<feature type="binding site" evidence="5">
    <location>
        <position position="43"/>
    </location>
    <ligand>
        <name>ATP</name>
        <dbReference type="ChEBI" id="CHEBI:30616"/>
    </ligand>
</feature>
<dbReference type="SUPFAM" id="SSF56112">
    <property type="entry name" value="Protein kinase-like (PK-like)"/>
    <property type="match status" value="1"/>
</dbReference>
<evidence type="ECO:0000256" key="2">
    <source>
        <dbReference type="ARBA" id="ARBA00022741"/>
    </source>
</evidence>
<dbReference type="GO" id="GO:0016301">
    <property type="term" value="F:kinase activity"/>
    <property type="evidence" value="ECO:0007669"/>
    <property type="project" value="UniProtKB-KW"/>
</dbReference>
<comment type="caution">
    <text evidence="9">The sequence shown here is derived from an EMBL/GenBank/DDBJ whole genome shotgun (WGS) entry which is preliminary data.</text>
</comment>
<evidence type="ECO:0000256" key="1">
    <source>
        <dbReference type="ARBA" id="ARBA00022679"/>
    </source>
</evidence>
<dbReference type="PANTHER" id="PTHR43289">
    <property type="entry name" value="MITOGEN-ACTIVATED PROTEIN KINASE KINASE KINASE 20-RELATED"/>
    <property type="match status" value="1"/>
</dbReference>
<feature type="compositionally biased region" description="Low complexity" evidence="6">
    <location>
        <begin position="294"/>
        <end position="304"/>
    </location>
</feature>
<dbReference type="InterPro" id="IPR011009">
    <property type="entry name" value="Kinase-like_dom_sf"/>
</dbReference>